<dbReference type="AlphaFoldDB" id="A0A916BF09"/>
<reference evidence="2" key="1">
    <citation type="submission" date="2021-02" db="EMBL/GenBank/DDBJ databases">
        <authorList>
            <person name="Han P."/>
        </authorList>
    </citation>
    <scope>NUCLEOTIDE SEQUENCE</scope>
    <source>
        <strain evidence="2">Candidatus Nitrotoga sp. ZN8</strain>
    </source>
</reference>
<dbReference type="Pfam" id="PF13529">
    <property type="entry name" value="Peptidase_C39_2"/>
    <property type="match status" value="1"/>
</dbReference>
<dbReference type="InterPro" id="IPR039563">
    <property type="entry name" value="Peptidase_C39_single_dom"/>
</dbReference>
<gene>
    <name evidence="2" type="ORF">NTGZN8_90022</name>
</gene>
<sequence>MALRRVICLLLVIFLLGGCATSASRLQAQIAADLPLRRELSTTPFFPDDSYFCGPSALATVLSAAGLATQPEALIGQVFLPGREGSLQIEMLAGARRQGAVAMVIPGTLEALLREIAAGHPVVVLQNLGLSWAPSWHYAVVIGYDAGQILLRSGTLARQEMSLRTFENTWNRSQRWAFVALLPGRLPVTADETEATRALVAFERSAPAATAVQAYRSGLERWPGNFTLAMGLGNALYASGDRAGAEVVFRRAAESHDLAAAHNNHARVLLELGRIGEARRAAERGLAVAGAQRQTLLETLKAIETAEEVQ</sequence>
<dbReference type="NCBIfam" id="NF033920">
    <property type="entry name" value="C39_PA2778_fam"/>
    <property type="match status" value="1"/>
</dbReference>
<dbReference type="PROSITE" id="PS51257">
    <property type="entry name" value="PROKAR_LIPOPROTEIN"/>
    <property type="match status" value="1"/>
</dbReference>
<accession>A0A916BF09</accession>
<proteinExistence type="predicted"/>
<dbReference type="CDD" id="cd02549">
    <property type="entry name" value="Peptidase_C39A"/>
    <property type="match status" value="1"/>
</dbReference>
<dbReference type="Gene3D" id="3.90.70.10">
    <property type="entry name" value="Cysteine proteinases"/>
    <property type="match status" value="1"/>
</dbReference>
<protein>
    <submittedName>
        <fullName evidence="2">Peptidase_C39_2 domain-containing protein</fullName>
    </submittedName>
</protein>
<dbReference type="InterPro" id="IPR011990">
    <property type="entry name" value="TPR-like_helical_dom_sf"/>
</dbReference>
<dbReference type="InterPro" id="IPR039564">
    <property type="entry name" value="Peptidase_C39-like"/>
</dbReference>
<evidence type="ECO:0000259" key="1">
    <source>
        <dbReference type="Pfam" id="PF13529"/>
    </source>
</evidence>
<dbReference type="SUPFAM" id="SSF48452">
    <property type="entry name" value="TPR-like"/>
    <property type="match status" value="1"/>
</dbReference>
<keyword evidence="3" id="KW-1185">Reference proteome</keyword>
<evidence type="ECO:0000313" key="3">
    <source>
        <dbReference type="Proteomes" id="UP000675882"/>
    </source>
</evidence>
<name>A0A916BF09_9PROT</name>
<dbReference type="Gene3D" id="1.25.40.10">
    <property type="entry name" value="Tetratricopeptide repeat domain"/>
    <property type="match status" value="1"/>
</dbReference>
<comment type="caution">
    <text evidence="2">The sequence shown here is derived from an EMBL/GenBank/DDBJ whole genome shotgun (WGS) entry which is preliminary data.</text>
</comment>
<feature type="domain" description="Peptidase C39-like" evidence="1">
    <location>
        <begin position="47"/>
        <end position="148"/>
    </location>
</feature>
<dbReference type="EMBL" id="CAJNBL010000044">
    <property type="protein sequence ID" value="CAE6739415.1"/>
    <property type="molecule type" value="Genomic_DNA"/>
</dbReference>
<dbReference type="RefSeq" id="WP_213036833.1">
    <property type="nucleotide sequence ID" value="NZ_CAJNBL010000044.1"/>
</dbReference>
<dbReference type="Proteomes" id="UP000675882">
    <property type="component" value="Unassembled WGS sequence"/>
</dbReference>
<organism evidence="2 3">
    <name type="scientific">Candidatus Nitrotoga fabula</name>
    <dbReference type="NCBI Taxonomy" id="2182327"/>
    <lineage>
        <taxon>Bacteria</taxon>
        <taxon>Pseudomonadati</taxon>
        <taxon>Pseudomonadota</taxon>
        <taxon>Betaproteobacteria</taxon>
        <taxon>Nitrosomonadales</taxon>
        <taxon>Gallionellaceae</taxon>
        <taxon>Candidatus Nitrotoga</taxon>
    </lineage>
</organism>
<evidence type="ECO:0000313" key="2">
    <source>
        <dbReference type="EMBL" id="CAE6739415.1"/>
    </source>
</evidence>